<proteinExistence type="predicted"/>
<dbReference type="InterPro" id="IPR036812">
    <property type="entry name" value="NAD(P)_OxRdtase_dom_sf"/>
</dbReference>
<dbReference type="AlphaFoldDB" id="A0A8J4F9T4"/>
<dbReference type="EMBL" id="BNCO01000096">
    <property type="protein sequence ID" value="GIL67232.1"/>
    <property type="molecule type" value="Genomic_DNA"/>
</dbReference>
<sequence>EGLHPSVALLTASINVVSSAISSISVFGYQYRLPCRLPLPFTVSVISVISITAFPIPSFIHSSQVTSKLHPRHLGYETTLRQFNASLRDLHTSYVDLFLLHYAECWGNLCEGAVPKGNFFDSWRALEELYEAGLVRAIVLQAIGQEVVAAAAAAVAAAAAAGNGNGSGGGGGSRSAAQVALRWALQQGLVVLPRSSNQGRIRENLQLYDWGLSAAHIRQIAHLKPAT</sequence>
<dbReference type="InterPro" id="IPR023210">
    <property type="entry name" value="NADP_OxRdtase_dom"/>
</dbReference>
<reference evidence="3" key="1">
    <citation type="journal article" date="2021" name="Proc. Natl. Acad. Sci. U.S.A.">
        <title>Three genomes in the algal genus Volvox reveal the fate of a haploid sex-determining region after a transition to homothallism.</title>
        <authorList>
            <person name="Yamamoto K."/>
            <person name="Hamaji T."/>
            <person name="Kawai-Toyooka H."/>
            <person name="Matsuzaki R."/>
            <person name="Takahashi F."/>
            <person name="Nishimura Y."/>
            <person name="Kawachi M."/>
            <person name="Noguchi H."/>
            <person name="Minakuchi Y."/>
            <person name="Umen J.G."/>
            <person name="Toyoda A."/>
            <person name="Nozaki H."/>
        </authorList>
    </citation>
    <scope>NUCLEOTIDE SEQUENCE</scope>
    <source>
        <strain evidence="3">NIES-3780</strain>
    </source>
</reference>
<dbReference type="Proteomes" id="UP000747399">
    <property type="component" value="Unassembled WGS sequence"/>
</dbReference>
<name>A0A8J4F9T4_9CHLO</name>
<dbReference type="InterPro" id="IPR020467">
    <property type="entry name" value="K_chnl_volt-dep_Kv1.4"/>
</dbReference>
<evidence type="ECO:0000259" key="2">
    <source>
        <dbReference type="Pfam" id="PF00248"/>
    </source>
</evidence>
<keyword evidence="1" id="KW-0812">Transmembrane</keyword>
<feature type="domain" description="NADP-dependent oxidoreductase" evidence="2">
    <location>
        <begin position="174"/>
        <end position="222"/>
    </location>
</feature>
<protein>
    <recommendedName>
        <fullName evidence="2">NADP-dependent oxidoreductase domain-containing protein</fullName>
    </recommendedName>
</protein>
<dbReference type="InterPro" id="IPR018170">
    <property type="entry name" value="Aldo/ket_reductase_CS"/>
</dbReference>
<dbReference type="SUPFAM" id="SSF51430">
    <property type="entry name" value="NAD(P)-linked oxidoreductase"/>
    <property type="match status" value="1"/>
</dbReference>
<dbReference type="Pfam" id="PF00248">
    <property type="entry name" value="Aldo_ket_red"/>
    <property type="match status" value="2"/>
</dbReference>
<keyword evidence="1" id="KW-1133">Transmembrane helix</keyword>
<comment type="caution">
    <text evidence="3">The sequence shown here is derived from an EMBL/GenBank/DDBJ whole genome shotgun (WGS) entry which is preliminary data.</text>
</comment>
<dbReference type="PANTHER" id="PTHR43827">
    <property type="entry name" value="2,5-DIKETO-D-GLUCONIC ACID REDUCTASE"/>
    <property type="match status" value="1"/>
</dbReference>
<evidence type="ECO:0000256" key="1">
    <source>
        <dbReference type="SAM" id="Phobius"/>
    </source>
</evidence>
<feature type="non-terminal residue" evidence="3">
    <location>
        <position position="227"/>
    </location>
</feature>
<feature type="domain" description="NADP-dependent oxidoreductase" evidence="2">
    <location>
        <begin position="65"/>
        <end position="151"/>
    </location>
</feature>
<feature type="transmembrane region" description="Helical" evidence="1">
    <location>
        <begin position="6"/>
        <end position="29"/>
    </location>
</feature>
<dbReference type="InterPro" id="IPR020471">
    <property type="entry name" value="AKR"/>
</dbReference>
<evidence type="ECO:0000313" key="3">
    <source>
        <dbReference type="EMBL" id="GIL67232.1"/>
    </source>
</evidence>
<keyword evidence="1" id="KW-0472">Membrane</keyword>
<dbReference type="Gene3D" id="3.20.20.100">
    <property type="entry name" value="NADP-dependent oxidoreductase domain"/>
    <property type="match status" value="2"/>
</dbReference>
<evidence type="ECO:0000313" key="4">
    <source>
        <dbReference type="Proteomes" id="UP000747399"/>
    </source>
</evidence>
<dbReference type="PANTHER" id="PTHR43827:SF8">
    <property type="entry name" value="ALDO_KETO REDUCTASE FAMILY PROTEIN"/>
    <property type="match status" value="1"/>
</dbReference>
<keyword evidence="4" id="KW-1185">Reference proteome</keyword>
<gene>
    <name evidence="3" type="ORF">Vafri_20666</name>
</gene>
<organism evidence="3 4">
    <name type="scientific">Volvox africanus</name>
    <dbReference type="NCBI Taxonomy" id="51714"/>
    <lineage>
        <taxon>Eukaryota</taxon>
        <taxon>Viridiplantae</taxon>
        <taxon>Chlorophyta</taxon>
        <taxon>core chlorophytes</taxon>
        <taxon>Chlorophyceae</taxon>
        <taxon>CS clade</taxon>
        <taxon>Chlamydomonadales</taxon>
        <taxon>Volvocaceae</taxon>
        <taxon>Volvox</taxon>
    </lineage>
</organism>
<accession>A0A8J4F9T4</accession>
<dbReference type="PRINTS" id="PR01511">
    <property type="entry name" value="KV14CHANNEL"/>
</dbReference>
<dbReference type="GO" id="GO:0016491">
    <property type="term" value="F:oxidoreductase activity"/>
    <property type="evidence" value="ECO:0007669"/>
    <property type="project" value="InterPro"/>
</dbReference>
<feature type="transmembrane region" description="Helical" evidence="1">
    <location>
        <begin position="41"/>
        <end position="60"/>
    </location>
</feature>
<dbReference type="PROSITE" id="PS00063">
    <property type="entry name" value="ALDOKETO_REDUCTASE_3"/>
    <property type="match status" value="1"/>
</dbReference>